<dbReference type="InterPro" id="IPR001478">
    <property type="entry name" value="PDZ"/>
</dbReference>
<evidence type="ECO:0000256" key="3">
    <source>
        <dbReference type="SAM" id="MobiDB-lite"/>
    </source>
</evidence>
<feature type="compositionally biased region" description="Basic residues" evidence="3">
    <location>
        <begin position="353"/>
        <end position="362"/>
    </location>
</feature>
<dbReference type="GO" id="GO:0019901">
    <property type="term" value="F:protein kinase binding"/>
    <property type="evidence" value="ECO:0007669"/>
    <property type="project" value="TreeGrafter"/>
</dbReference>
<dbReference type="GO" id="GO:0030054">
    <property type="term" value="C:cell junction"/>
    <property type="evidence" value="ECO:0007669"/>
    <property type="project" value="TreeGrafter"/>
</dbReference>
<feature type="compositionally biased region" description="Basic and acidic residues" evidence="3">
    <location>
        <begin position="71"/>
        <end position="82"/>
    </location>
</feature>
<dbReference type="InterPro" id="IPR004172">
    <property type="entry name" value="L27_dom"/>
</dbReference>
<dbReference type="Gene3D" id="1.10.287.470">
    <property type="entry name" value="Helix hairpin bin"/>
    <property type="match status" value="1"/>
</dbReference>
<keyword evidence="2" id="KW-0472">Membrane</keyword>
<evidence type="ECO:0000313" key="7">
    <source>
        <dbReference type="WBParaSite" id="maker-uti_cns_0005369-snap-gene-0.6-mRNA-1"/>
    </source>
</evidence>
<evidence type="ECO:0000313" key="8">
    <source>
        <dbReference type="WBParaSite" id="maker-uti_cns_0006786-snap-gene-0.4-mRNA-1"/>
    </source>
</evidence>
<feature type="domain" description="PDZ" evidence="4">
    <location>
        <begin position="234"/>
        <end position="321"/>
    </location>
</feature>
<feature type="compositionally biased region" description="Low complexity" evidence="3">
    <location>
        <begin position="544"/>
        <end position="554"/>
    </location>
</feature>
<keyword evidence="6" id="KW-1185">Reference proteome</keyword>
<dbReference type="GO" id="GO:0043113">
    <property type="term" value="P:receptor clustering"/>
    <property type="evidence" value="ECO:0007669"/>
    <property type="project" value="TreeGrafter"/>
</dbReference>
<dbReference type="WBParaSite" id="maker-uti_cns_0006786-snap-gene-0.4-mRNA-1">
    <property type="protein sequence ID" value="maker-uti_cns_0006786-snap-gene-0.4-mRNA-1"/>
    <property type="gene ID" value="maker-uti_cns_0006786-snap-gene-0.4"/>
</dbReference>
<reference evidence="7 8" key="1">
    <citation type="submission" date="2016-11" db="UniProtKB">
        <authorList>
            <consortium name="WormBaseParasite"/>
        </authorList>
    </citation>
    <scope>IDENTIFICATION</scope>
</reference>
<evidence type="ECO:0000256" key="2">
    <source>
        <dbReference type="ARBA" id="ARBA00023136"/>
    </source>
</evidence>
<evidence type="ECO:0000259" key="5">
    <source>
        <dbReference type="PROSITE" id="PS51022"/>
    </source>
</evidence>
<dbReference type="Gene3D" id="2.30.42.10">
    <property type="match status" value="2"/>
</dbReference>
<dbReference type="SUPFAM" id="SSF50156">
    <property type="entry name" value="PDZ domain-like"/>
    <property type="match status" value="2"/>
</dbReference>
<dbReference type="SUPFAM" id="SSF101288">
    <property type="entry name" value="L27 domain"/>
    <property type="match status" value="1"/>
</dbReference>
<feature type="domain" description="L27" evidence="5">
    <location>
        <begin position="4"/>
        <end position="64"/>
    </location>
</feature>
<sequence>MPVRKEDATRALELLEQYHRRLNTTEDAQLRASIERVIKIFKSKLFNALLDIQEFYEVTLIDENKTAEQRALESVKEPDRWAETAPPSHQPGAAKQKSQKQHRDSPERAAAAAASASDGAFEIVLQRASQGGFGFSIAGGVDEPHLPGDSRVFVTKVVPGGVAELDGRMRVDDVILAVNGVDVTAVSHAAAVNALKMSGNQLRLLLLRAPMMQQQPPPQQLGGAPQMAENGSFEVILTKTLNGLGFSIAGGVDNQHLAGDDSIFVTKIIDGGAAQQDGSIEFGDRLLAVDGVVLHGCTHQQAVATLKATGDRVRLVVQKPTPEELALLVEAATLEEAGAAAVGYQPPPMPVKKGSKKDKKKKGSESGHDAPHEMPDDEMDGGHHEAAEVGKAKKGKGIGSLFGMKKKAYLGKVHSNSMSLVVATGNLVLILWLIRHQKEFNKAVVPRKATLTSGLWNISTASDSAGKSYTPRPRSPNVDIRNRRRSVLTNISTSSLCGSSSENTSLSCSDRIITLKHRAAALKLKSRVCSGSIVRIRQSVTTPASSRCSSTADRSSGRNSSGLEASVSENICRHSNSMT</sequence>
<evidence type="ECO:0000313" key="6">
    <source>
        <dbReference type="Proteomes" id="UP000095280"/>
    </source>
</evidence>
<feature type="domain" description="PDZ" evidence="4">
    <location>
        <begin position="122"/>
        <end position="210"/>
    </location>
</feature>
<feature type="compositionally biased region" description="Polar residues" evidence="3">
    <location>
        <begin position="557"/>
        <end position="579"/>
    </location>
</feature>
<dbReference type="SMART" id="SM00228">
    <property type="entry name" value="PDZ"/>
    <property type="match status" value="2"/>
</dbReference>
<organism evidence="6 9">
    <name type="scientific">Macrostomum lignano</name>
    <dbReference type="NCBI Taxonomy" id="282301"/>
    <lineage>
        <taxon>Eukaryota</taxon>
        <taxon>Metazoa</taxon>
        <taxon>Spiralia</taxon>
        <taxon>Lophotrochozoa</taxon>
        <taxon>Platyhelminthes</taxon>
        <taxon>Rhabditophora</taxon>
        <taxon>Macrostomorpha</taxon>
        <taxon>Macrostomida</taxon>
        <taxon>Macrostomidae</taxon>
        <taxon>Macrostomum</taxon>
    </lineage>
</organism>
<dbReference type="Pfam" id="PF09058">
    <property type="entry name" value="L27_1"/>
    <property type="match status" value="1"/>
</dbReference>
<comment type="subcellular location">
    <subcellularLocation>
        <location evidence="1">Membrane</location>
    </subcellularLocation>
</comment>
<dbReference type="PANTHER" id="PTHR23119">
    <property type="entry name" value="DISCS LARGE"/>
    <property type="match status" value="1"/>
</dbReference>
<dbReference type="CDD" id="cd06724">
    <property type="entry name" value="PDZ2_Dlg1-2-4-like"/>
    <property type="match status" value="1"/>
</dbReference>
<dbReference type="WBParaSite" id="maker-uti_cns_0008598-snap-gene-0.3-mRNA-1">
    <property type="protein sequence ID" value="maker-uti_cns_0008598-snap-gene-0.3-mRNA-1"/>
    <property type="gene ID" value="maker-uti_cns_0008598-snap-gene-0.3"/>
</dbReference>
<feature type="region of interest" description="Disordered" evidence="3">
    <location>
        <begin position="544"/>
        <end position="579"/>
    </location>
</feature>
<name>A0A1I8HZ00_9PLAT</name>
<protein>
    <submittedName>
        <fullName evidence="7 8">PDZ domain-containing protein</fullName>
    </submittedName>
</protein>
<dbReference type="WBParaSite" id="maker-uti_cns_0005369-snap-gene-0.6-mRNA-1">
    <property type="protein sequence ID" value="maker-uti_cns_0005369-snap-gene-0.6-mRNA-1"/>
    <property type="gene ID" value="maker-uti_cns_0005369-snap-gene-0.6"/>
</dbReference>
<dbReference type="PROSITE" id="PS50106">
    <property type="entry name" value="PDZ"/>
    <property type="match status" value="2"/>
</dbReference>
<dbReference type="InterPro" id="IPR015143">
    <property type="entry name" value="L27_1"/>
</dbReference>
<dbReference type="PROSITE" id="PS51022">
    <property type="entry name" value="L27"/>
    <property type="match status" value="1"/>
</dbReference>
<dbReference type="PANTHER" id="PTHR23119:SF51">
    <property type="entry name" value="DISKS LARGE 1 TUMOR SUPPRESSOR PROTEIN"/>
    <property type="match status" value="1"/>
</dbReference>
<dbReference type="GO" id="GO:0097120">
    <property type="term" value="P:receptor localization to synapse"/>
    <property type="evidence" value="ECO:0007669"/>
    <property type="project" value="TreeGrafter"/>
</dbReference>
<proteinExistence type="predicted"/>
<evidence type="ECO:0000259" key="4">
    <source>
        <dbReference type="PROSITE" id="PS50106"/>
    </source>
</evidence>
<accession>A0A1I8HZ00</accession>
<dbReference type="Pfam" id="PF00595">
    <property type="entry name" value="PDZ"/>
    <property type="match status" value="2"/>
</dbReference>
<dbReference type="InterPro" id="IPR036892">
    <property type="entry name" value="L27_dom_sf"/>
</dbReference>
<evidence type="ECO:0000256" key="1">
    <source>
        <dbReference type="ARBA" id="ARBA00004370"/>
    </source>
</evidence>
<feature type="region of interest" description="Disordered" evidence="3">
    <location>
        <begin position="341"/>
        <end position="392"/>
    </location>
</feature>
<dbReference type="InterPro" id="IPR036034">
    <property type="entry name" value="PDZ_sf"/>
</dbReference>
<dbReference type="SMART" id="SM00569">
    <property type="entry name" value="L27"/>
    <property type="match status" value="1"/>
</dbReference>
<feature type="region of interest" description="Disordered" evidence="3">
    <location>
        <begin position="71"/>
        <end position="112"/>
    </location>
</feature>
<evidence type="ECO:0000313" key="9">
    <source>
        <dbReference type="WBParaSite" id="maker-uti_cns_0008598-snap-gene-0.3-mRNA-1"/>
    </source>
</evidence>
<dbReference type="GO" id="GO:0016323">
    <property type="term" value="C:basolateral plasma membrane"/>
    <property type="evidence" value="ECO:0007669"/>
    <property type="project" value="TreeGrafter"/>
</dbReference>
<dbReference type="GO" id="GO:0045197">
    <property type="term" value="P:establishment or maintenance of epithelial cell apical/basal polarity"/>
    <property type="evidence" value="ECO:0007669"/>
    <property type="project" value="TreeGrafter"/>
</dbReference>
<dbReference type="GO" id="GO:0098609">
    <property type="term" value="P:cell-cell adhesion"/>
    <property type="evidence" value="ECO:0007669"/>
    <property type="project" value="TreeGrafter"/>
</dbReference>
<feature type="compositionally biased region" description="Basic and acidic residues" evidence="3">
    <location>
        <begin position="363"/>
        <end position="391"/>
    </location>
</feature>
<dbReference type="AlphaFoldDB" id="A0A1I8HZ00"/>
<dbReference type="Proteomes" id="UP000095280">
    <property type="component" value="Unplaced"/>
</dbReference>
<dbReference type="InterPro" id="IPR050614">
    <property type="entry name" value="Synaptic_Scaffolding_LAP-MAGUK"/>
</dbReference>